<organism evidence="8 9">
    <name type="scientific">Candidatus Wallbacteria bacterium GWC2_49_35</name>
    <dbReference type="NCBI Taxonomy" id="1817813"/>
    <lineage>
        <taxon>Bacteria</taxon>
        <taxon>Candidatus Walliibacteriota</taxon>
    </lineage>
</organism>
<evidence type="ECO:0000256" key="1">
    <source>
        <dbReference type="ARBA" id="ARBA00022485"/>
    </source>
</evidence>
<evidence type="ECO:0000256" key="3">
    <source>
        <dbReference type="ARBA" id="ARBA00022723"/>
    </source>
</evidence>
<dbReference type="Proteomes" id="UP000178735">
    <property type="component" value="Unassembled WGS sequence"/>
</dbReference>
<dbReference type="SFLD" id="SFLDS00029">
    <property type="entry name" value="Radical_SAM"/>
    <property type="match status" value="1"/>
</dbReference>
<comment type="cofactor">
    <cofactor evidence="6">
        <name>[4Fe-4S] cluster</name>
        <dbReference type="ChEBI" id="CHEBI:49883"/>
    </cofactor>
    <text evidence="6">Binds 1 [4Fe-4S] cluster. The cluster is coordinated with 3 cysteines and an exchangeable S-adenosyl-L-methionine.</text>
</comment>
<feature type="domain" description="Radical SAM core" evidence="7">
    <location>
        <begin position="72"/>
        <end position="295"/>
    </location>
</feature>
<feature type="binding site" evidence="6">
    <location>
        <position position="91"/>
    </location>
    <ligand>
        <name>[4Fe-4S] cluster</name>
        <dbReference type="ChEBI" id="CHEBI:49883"/>
        <note>4Fe-4S-S-AdoMet</note>
    </ligand>
</feature>
<keyword evidence="3 6" id="KW-0479">Metal-binding</keyword>
<feature type="binding site" evidence="6">
    <location>
        <position position="87"/>
    </location>
    <ligand>
        <name>[4Fe-4S] cluster</name>
        <dbReference type="ChEBI" id="CHEBI:49883"/>
        <note>4Fe-4S-S-AdoMet</note>
    </ligand>
</feature>
<dbReference type="CDD" id="cd01335">
    <property type="entry name" value="Radical_SAM"/>
    <property type="match status" value="1"/>
</dbReference>
<dbReference type="NCBIfam" id="TIGR04337">
    <property type="entry name" value="AmmeMemoSam_rS"/>
    <property type="match status" value="1"/>
</dbReference>
<dbReference type="InterPro" id="IPR013785">
    <property type="entry name" value="Aldolase_TIM"/>
</dbReference>
<dbReference type="GO" id="GO:0046872">
    <property type="term" value="F:metal ion binding"/>
    <property type="evidence" value="ECO:0007669"/>
    <property type="project" value="UniProtKB-KW"/>
</dbReference>
<dbReference type="PANTHER" id="PTHR30352:SF5">
    <property type="entry name" value="PYRUVATE FORMATE-LYASE 1-ACTIVATING ENZYME"/>
    <property type="match status" value="1"/>
</dbReference>
<comment type="caution">
    <text evidence="8">The sequence shown here is derived from an EMBL/GenBank/DDBJ whole genome shotgun (WGS) entry which is preliminary data.</text>
</comment>
<dbReference type="InterPro" id="IPR007197">
    <property type="entry name" value="rSAM"/>
</dbReference>
<evidence type="ECO:0000256" key="5">
    <source>
        <dbReference type="ARBA" id="ARBA00023014"/>
    </source>
</evidence>
<evidence type="ECO:0000259" key="7">
    <source>
        <dbReference type="PROSITE" id="PS51918"/>
    </source>
</evidence>
<name>A0A1F7WIK1_9BACT</name>
<accession>A0A1F7WIK1</accession>
<dbReference type="Gene3D" id="3.20.20.70">
    <property type="entry name" value="Aldolase class I"/>
    <property type="match status" value="1"/>
</dbReference>
<dbReference type="PROSITE" id="PS51918">
    <property type="entry name" value="RADICAL_SAM"/>
    <property type="match status" value="1"/>
</dbReference>
<dbReference type="InterPro" id="IPR027596">
    <property type="entry name" value="AmmeMemoSam_rS"/>
</dbReference>
<proteinExistence type="predicted"/>
<keyword evidence="1" id="KW-0004">4Fe-4S</keyword>
<reference evidence="8 9" key="1">
    <citation type="journal article" date="2016" name="Nat. Commun.">
        <title>Thousands of microbial genomes shed light on interconnected biogeochemical processes in an aquifer system.</title>
        <authorList>
            <person name="Anantharaman K."/>
            <person name="Brown C.T."/>
            <person name="Hug L.A."/>
            <person name="Sharon I."/>
            <person name="Castelle C.J."/>
            <person name="Probst A.J."/>
            <person name="Thomas B.C."/>
            <person name="Singh A."/>
            <person name="Wilkins M.J."/>
            <person name="Karaoz U."/>
            <person name="Brodie E.L."/>
            <person name="Williams K.H."/>
            <person name="Hubbard S.S."/>
            <person name="Banfield J.F."/>
        </authorList>
    </citation>
    <scope>NUCLEOTIDE SEQUENCE [LARGE SCALE GENOMIC DNA]</scope>
</reference>
<dbReference type="GO" id="GO:0003824">
    <property type="term" value="F:catalytic activity"/>
    <property type="evidence" value="ECO:0007669"/>
    <property type="project" value="InterPro"/>
</dbReference>
<feature type="binding site" evidence="6">
    <location>
        <position position="94"/>
    </location>
    <ligand>
        <name>[4Fe-4S] cluster</name>
        <dbReference type="ChEBI" id="CHEBI:49883"/>
        <note>4Fe-4S-S-AdoMet</note>
    </ligand>
</feature>
<dbReference type="PIRSF" id="PIRSF004869">
    <property type="entry name" value="PflX_prd"/>
    <property type="match status" value="1"/>
</dbReference>
<keyword evidence="5 6" id="KW-0411">Iron-sulfur</keyword>
<dbReference type="InterPro" id="IPR034457">
    <property type="entry name" value="Organic_radical-activating"/>
</dbReference>
<sequence length="340" mass="37481">MNADKVPARHFERIAGGDNVRCLLCSHRCVIAPGKKGFCRSRANEGGSLYALNYGRACAVNIDPIEKKPLHHFLPSTPIVSIGTNFCNFSCKFCQNYEISQYETPTVEISAAKLLELIRGESGCASLAYTYNEPVIWYEFVMDTAKTIRENSYKTVLVTNGDISKEAFVELAPHIDAMNIDLKAFDKKFYSEMCSGSLESVCATIETAYKRGIVVELTNLLIPGLNDSDRMINDLVDFAASVSSDIPLHFSRYHPAYKMDIPATPAASLHKAFAIASKKMKFVYLGNIADGEKNSTFCPGCAKMIIKRINYFCDPAGIGGGGVCRYCGEKIYGNFYNCGD</sequence>
<keyword evidence="4 6" id="KW-0408">Iron</keyword>
<dbReference type="EMBL" id="MGFH01000213">
    <property type="protein sequence ID" value="OGM02229.1"/>
    <property type="molecule type" value="Genomic_DNA"/>
</dbReference>
<dbReference type="STRING" id="1817813.A2008_09020"/>
<dbReference type="InterPro" id="IPR016431">
    <property type="entry name" value="Pyrv-formate_lyase-activ_prd"/>
</dbReference>
<dbReference type="PANTHER" id="PTHR30352">
    <property type="entry name" value="PYRUVATE FORMATE-LYASE-ACTIVATING ENZYME"/>
    <property type="match status" value="1"/>
</dbReference>
<evidence type="ECO:0000313" key="8">
    <source>
        <dbReference type="EMBL" id="OGM02229.1"/>
    </source>
</evidence>
<dbReference type="AlphaFoldDB" id="A0A1F7WIK1"/>
<dbReference type="Pfam" id="PF04055">
    <property type="entry name" value="Radical_SAM"/>
    <property type="match status" value="1"/>
</dbReference>
<protein>
    <submittedName>
        <fullName evidence="8">AmmeMemoRadiSam system radical SAM enzyme</fullName>
    </submittedName>
</protein>
<evidence type="ECO:0000256" key="4">
    <source>
        <dbReference type="ARBA" id="ARBA00023004"/>
    </source>
</evidence>
<gene>
    <name evidence="8" type="ORF">A2008_09020</name>
</gene>
<evidence type="ECO:0000256" key="2">
    <source>
        <dbReference type="ARBA" id="ARBA00022691"/>
    </source>
</evidence>
<evidence type="ECO:0000313" key="9">
    <source>
        <dbReference type="Proteomes" id="UP000178735"/>
    </source>
</evidence>
<keyword evidence="2 6" id="KW-0949">S-adenosyl-L-methionine</keyword>
<dbReference type="GO" id="GO:0051539">
    <property type="term" value="F:4 iron, 4 sulfur cluster binding"/>
    <property type="evidence" value="ECO:0007669"/>
    <property type="project" value="UniProtKB-KW"/>
</dbReference>
<dbReference type="InterPro" id="IPR058240">
    <property type="entry name" value="rSAM_sf"/>
</dbReference>
<evidence type="ECO:0000256" key="6">
    <source>
        <dbReference type="PIRSR" id="PIRSR004869-50"/>
    </source>
</evidence>
<dbReference type="SUPFAM" id="SSF102114">
    <property type="entry name" value="Radical SAM enzymes"/>
    <property type="match status" value="1"/>
</dbReference>
<dbReference type="SFLD" id="SFLDG01101">
    <property type="entry name" value="Uncharacterised_Radical_SAM_Su"/>
    <property type="match status" value="1"/>
</dbReference>